<dbReference type="EMBL" id="CP056030">
    <property type="protein sequence ID" value="QKZ07199.1"/>
    <property type="molecule type" value="Genomic_DNA"/>
</dbReference>
<feature type="domain" description="Alginate lyase 2" evidence="1">
    <location>
        <begin position="2"/>
        <end position="220"/>
    </location>
</feature>
<evidence type="ECO:0000313" key="3">
    <source>
        <dbReference type="Proteomes" id="UP000509568"/>
    </source>
</evidence>
<dbReference type="Gene3D" id="2.60.120.200">
    <property type="match status" value="1"/>
</dbReference>
<dbReference type="KEGG" id="pez:HWQ56_26835"/>
<organism evidence="2 3">
    <name type="scientific">Pseudomonas eucalypticola</name>
    <dbReference type="NCBI Taxonomy" id="2599595"/>
    <lineage>
        <taxon>Bacteria</taxon>
        <taxon>Pseudomonadati</taxon>
        <taxon>Pseudomonadota</taxon>
        <taxon>Gammaproteobacteria</taxon>
        <taxon>Pseudomonadales</taxon>
        <taxon>Pseudomonadaceae</taxon>
        <taxon>Pseudomonas</taxon>
    </lineage>
</organism>
<proteinExistence type="predicted"/>
<keyword evidence="2" id="KW-0456">Lyase</keyword>
<evidence type="ECO:0000313" key="2">
    <source>
        <dbReference type="EMBL" id="QKZ07199.1"/>
    </source>
</evidence>
<gene>
    <name evidence="2" type="ORF">HWQ56_26835</name>
</gene>
<dbReference type="RefSeq" id="WP_158152914.1">
    <property type="nucleotide sequence ID" value="NZ_CP056030.1"/>
</dbReference>
<protein>
    <submittedName>
        <fullName evidence="2">Polysaccharide lyase family 7 protein</fullName>
    </submittedName>
</protein>
<name>A0A7D5DA01_9PSED</name>
<sequence length="224" mass="24404">MIDLSTWMLSVPEGTPAQTISTPTLVSGFKDKYFHSDTGTLFFWAPVTGTVTESAIYPRCELREANADGSVRNWLYGAADNTLRATLSVDQVPSSGKVVIGQIHVYGSNQPLLKVEYQYKTKTQTGNIVAKVRYHLDDDEPTVIQVATGVPLGKQFNYLIHLSPGGMLSVDSAGYTWADQISATWKASQLYFKAGVYTQDNTGDTTEGGTVTFYKLAIAHSTSS</sequence>
<evidence type="ECO:0000259" key="1">
    <source>
        <dbReference type="Pfam" id="PF08787"/>
    </source>
</evidence>
<dbReference type="GO" id="GO:0016829">
    <property type="term" value="F:lyase activity"/>
    <property type="evidence" value="ECO:0007669"/>
    <property type="project" value="UniProtKB-KW"/>
</dbReference>
<keyword evidence="3" id="KW-1185">Reference proteome</keyword>
<dbReference type="AlphaFoldDB" id="A0A7D5DA01"/>
<dbReference type="SUPFAM" id="SSF49899">
    <property type="entry name" value="Concanavalin A-like lectins/glucanases"/>
    <property type="match status" value="1"/>
</dbReference>
<dbReference type="InterPro" id="IPR013320">
    <property type="entry name" value="ConA-like_dom_sf"/>
</dbReference>
<dbReference type="InterPro" id="IPR014895">
    <property type="entry name" value="Alginate_lyase_2"/>
</dbReference>
<accession>A0A7D5DA01</accession>
<dbReference type="Pfam" id="PF08787">
    <property type="entry name" value="Alginate_lyase2"/>
    <property type="match status" value="1"/>
</dbReference>
<reference evidence="2 3" key="1">
    <citation type="submission" date="2020-06" db="EMBL/GenBank/DDBJ databases">
        <title>Pseudomonas eucalypticola sp. nov., an endophyte of Eucalyptus dunnii leaves with biocontrol ability of eucalyptus leaf blight.</title>
        <authorList>
            <person name="Liu Y."/>
            <person name="Song Z."/>
            <person name="Zeng H."/>
            <person name="Lu M."/>
            <person name="Wang X."/>
            <person name="Lian X."/>
            <person name="Zhang Q."/>
        </authorList>
    </citation>
    <scope>NUCLEOTIDE SEQUENCE [LARGE SCALE GENOMIC DNA]</scope>
    <source>
        <strain evidence="2 3">NP-1</strain>
    </source>
</reference>
<dbReference type="Proteomes" id="UP000509568">
    <property type="component" value="Chromosome"/>
</dbReference>